<protein>
    <submittedName>
        <fullName evidence="2">Methyltransferase domain-containing protein</fullName>
    </submittedName>
</protein>
<reference evidence="2 3" key="1">
    <citation type="submission" date="2020-08" db="EMBL/GenBank/DDBJ databases">
        <title>Genome sequence of Sphingomonas sediminicola KACC 15039T.</title>
        <authorList>
            <person name="Hyun D.-W."/>
            <person name="Bae J.-W."/>
        </authorList>
    </citation>
    <scope>NUCLEOTIDE SEQUENCE [LARGE SCALE GENOMIC DNA]</scope>
    <source>
        <strain evidence="2 3">KACC 15039</strain>
    </source>
</reference>
<evidence type="ECO:0000259" key="1">
    <source>
        <dbReference type="Pfam" id="PF08241"/>
    </source>
</evidence>
<keyword evidence="3" id="KW-1185">Reference proteome</keyword>
<dbReference type="InterPro" id="IPR013216">
    <property type="entry name" value="Methyltransf_11"/>
</dbReference>
<gene>
    <name evidence="2" type="ORF">H9L14_04795</name>
</gene>
<keyword evidence="2" id="KW-0808">Transferase</keyword>
<dbReference type="Gene3D" id="3.40.50.150">
    <property type="entry name" value="Vaccinia Virus protein VP39"/>
    <property type="match status" value="1"/>
</dbReference>
<organism evidence="2 3">
    <name type="scientific">Sphingomonas sediminicola</name>
    <dbReference type="NCBI Taxonomy" id="386874"/>
    <lineage>
        <taxon>Bacteria</taxon>
        <taxon>Pseudomonadati</taxon>
        <taxon>Pseudomonadota</taxon>
        <taxon>Alphaproteobacteria</taxon>
        <taxon>Sphingomonadales</taxon>
        <taxon>Sphingomonadaceae</taxon>
        <taxon>Sphingomonas</taxon>
    </lineage>
</organism>
<dbReference type="GO" id="GO:0032259">
    <property type="term" value="P:methylation"/>
    <property type="evidence" value="ECO:0007669"/>
    <property type="project" value="UniProtKB-KW"/>
</dbReference>
<accession>A0ABX6TDS6</accession>
<keyword evidence="2" id="KW-0489">Methyltransferase</keyword>
<dbReference type="SUPFAM" id="SSF53335">
    <property type="entry name" value="S-adenosyl-L-methionine-dependent methyltransferases"/>
    <property type="match status" value="1"/>
</dbReference>
<dbReference type="InterPro" id="IPR029063">
    <property type="entry name" value="SAM-dependent_MTases_sf"/>
</dbReference>
<feature type="domain" description="Methyltransferase type 11" evidence="1">
    <location>
        <begin position="23"/>
        <end position="118"/>
    </location>
</feature>
<dbReference type="CDD" id="cd02440">
    <property type="entry name" value="AdoMet_MTases"/>
    <property type="match status" value="1"/>
</dbReference>
<sequence>MGAADRAAPAMHFLAPAGGRSLLDLGCGSGGALVAAKDGFERRTGVDIALRWLVIAQKRLKDLGFEALLVCADAEALPFRDQLFSHVMASDLLENTRSPDAAMRESGRVMEQSGRLYVSSSNRRWVGPHPATGVWAAGLVPAGLRSNMLNRRHGVDILRAVSFVSPGSVRRMAKSAGLRQVDRRPLEFDASGLKGRSRLFRFAAGLYSGLAKVPLLRTVLVVAGPVFQSLFVKEEAS</sequence>
<dbReference type="GO" id="GO:0008168">
    <property type="term" value="F:methyltransferase activity"/>
    <property type="evidence" value="ECO:0007669"/>
    <property type="project" value="UniProtKB-KW"/>
</dbReference>
<dbReference type="Proteomes" id="UP000516105">
    <property type="component" value="Chromosome"/>
</dbReference>
<evidence type="ECO:0000313" key="2">
    <source>
        <dbReference type="EMBL" id="QNP46913.1"/>
    </source>
</evidence>
<dbReference type="Pfam" id="PF08241">
    <property type="entry name" value="Methyltransf_11"/>
    <property type="match status" value="1"/>
</dbReference>
<dbReference type="EMBL" id="CP060782">
    <property type="protein sequence ID" value="QNP46913.1"/>
    <property type="molecule type" value="Genomic_DNA"/>
</dbReference>
<proteinExistence type="predicted"/>
<evidence type="ECO:0000313" key="3">
    <source>
        <dbReference type="Proteomes" id="UP000516105"/>
    </source>
</evidence>
<name>A0ABX6TDS6_9SPHN</name>